<evidence type="ECO:0000313" key="1">
    <source>
        <dbReference type="Proteomes" id="UP000887565"/>
    </source>
</evidence>
<organism evidence="1 2">
    <name type="scientific">Romanomermis culicivorax</name>
    <name type="common">Nematode worm</name>
    <dbReference type="NCBI Taxonomy" id="13658"/>
    <lineage>
        <taxon>Eukaryota</taxon>
        <taxon>Metazoa</taxon>
        <taxon>Ecdysozoa</taxon>
        <taxon>Nematoda</taxon>
        <taxon>Enoplea</taxon>
        <taxon>Dorylaimia</taxon>
        <taxon>Mermithida</taxon>
        <taxon>Mermithoidea</taxon>
        <taxon>Mermithidae</taxon>
        <taxon>Romanomermis</taxon>
    </lineage>
</organism>
<name>A0A915HV51_ROMCU</name>
<accession>A0A915HV51</accession>
<dbReference type="Proteomes" id="UP000887565">
    <property type="component" value="Unplaced"/>
</dbReference>
<protein>
    <submittedName>
        <fullName evidence="2">Uncharacterized protein</fullName>
    </submittedName>
</protein>
<evidence type="ECO:0000313" key="2">
    <source>
        <dbReference type="WBParaSite" id="nRc.2.0.1.t05779-RA"/>
    </source>
</evidence>
<keyword evidence="1" id="KW-1185">Reference proteome</keyword>
<sequence>MLTMPDLAHRDGACLLSNEQKNQQGFSSTLFFVAGRIVDRSVIRMIKIPINGESLGRRIPVTLVLPASTYYVYIICCSLDQALASFILLCTFTQIPDGVFDYAEFNGCGPLHKKNYPRSNRVWFERQENIGDYLIFKDSL</sequence>
<dbReference type="WBParaSite" id="nRc.2.0.1.t05779-RA">
    <property type="protein sequence ID" value="nRc.2.0.1.t05779-RA"/>
    <property type="gene ID" value="nRc.2.0.1.g05779"/>
</dbReference>
<proteinExistence type="predicted"/>
<dbReference type="AlphaFoldDB" id="A0A915HV51"/>
<reference evidence="2" key="1">
    <citation type="submission" date="2022-11" db="UniProtKB">
        <authorList>
            <consortium name="WormBaseParasite"/>
        </authorList>
    </citation>
    <scope>IDENTIFICATION</scope>
</reference>